<evidence type="ECO:0000313" key="4">
    <source>
        <dbReference type="EMBL" id="SCB36499.1"/>
    </source>
</evidence>
<reference evidence="5" key="1">
    <citation type="submission" date="2016-08" db="EMBL/GenBank/DDBJ databases">
        <authorList>
            <person name="Varghese N."/>
            <person name="Submissions Spin"/>
        </authorList>
    </citation>
    <scope>NUCLEOTIDE SEQUENCE [LARGE SCALE GENOMIC DNA]</scope>
    <source>
        <strain evidence="5">P1-7</strain>
    </source>
</reference>
<gene>
    <name evidence="4" type="ORF">GA0061101_10979</name>
</gene>
<dbReference type="PIRSF" id="PIRSF000521">
    <property type="entry name" value="Transaminase_4ab_Lys_Orn"/>
    <property type="match status" value="1"/>
</dbReference>
<evidence type="ECO:0000313" key="5">
    <source>
        <dbReference type="Proteomes" id="UP000199205"/>
    </source>
</evidence>
<dbReference type="GO" id="GO:0008483">
    <property type="term" value="F:transaminase activity"/>
    <property type="evidence" value="ECO:0007669"/>
    <property type="project" value="InterPro"/>
</dbReference>
<keyword evidence="4" id="KW-0670">Pyruvate</keyword>
<name>A0A1C3W8Y1_9HYPH</name>
<dbReference type="GO" id="GO:0030170">
    <property type="term" value="F:pyridoxal phosphate binding"/>
    <property type="evidence" value="ECO:0007669"/>
    <property type="project" value="InterPro"/>
</dbReference>
<sequence>MILNMNISSGNFDSLIWEKANKNLLRYMGVGGDFTSFVPERAEGSWLYDASGRRVLDFTSGQMSSVLGHAHPELVETMRGAAASLDHLFSMMITKPVVDLAEKLAELVPGLPRSMFLSTGGESVEAAIRLAKVVTGKWEIVGFAQSYHGSTGAAASATYSLGRRGHGPMMPGAFAIPAPNAFRPRFPGVTWQQELDDSFGLLDRQSTGNLAAFIAEPILSTGGVLDLPLGYLAALKSHCERRGMLLIVDEAQTSLGRSGEMFAFERDDIVPDILLLSKTLGAGMAMSSVSTSDAIAEVADARGFTFVTTHVNDPLPASVALKVLEIVKRDQLVERSKALGTRLRKGLQNLLQHHECVGDVRGRGMLLGMEFVPYAGHSATSISQKVTELALEFGVSANITGAFTAGVMRFAPPLTSSDEEIDFGISVLDRAITQAIDSLGK</sequence>
<dbReference type="Gene3D" id="3.40.640.10">
    <property type="entry name" value="Type I PLP-dependent aspartate aminotransferase-like (Major domain)"/>
    <property type="match status" value="1"/>
</dbReference>
<dbReference type="PANTHER" id="PTHR45688:SF13">
    <property type="entry name" value="ALANINE--GLYOXYLATE AMINOTRANSFERASE 2-LIKE"/>
    <property type="match status" value="1"/>
</dbReference>
<protein>
    <submittedName>
        <fullName evidence="4">2,2-dialkylglycine decarboxylase (Pyruvate)</fullName>
    </submittedName>
</protein>
<dbReference type="SUPFAM" id="SSF53383">
    <property type="entry name" value="PLP-dependent transferases"/>
    <property type="match status" value="1"/>
</dbReference>
<dbReference type="InterPro" id="IPR015421">
    <property type="entry name" value="PyrdxlP-dep_Trfase_major"/>
</dbReference>
<accession>A0A1C3W8Y1</accession>
<dbReference type="Gene3D" id="3.90.1150.10">
    <property type="entry name" value="Aspartate Aminotransferase, domain 1"/>
    <property type="match status" value="1"/>
</dbReference>
<evidence type="ECO:0000256" key="3">
    <source>
        <dbReference type="RuleBase" id="RU003560"/>
    </source>
</evidence>
<dbReference type="PANTHER" id="PTHR45688">
    <property type="match status" value="1"/>
</dbReference>
<dbReference type="Proteomes" id="UP000199205">
    <property type="component" value="Unassembled WGS sequence"/>
</dbReference>
<evidence type="ECO:0000256" key="2">
    <source>
        <dbReference type="ARBA" id="ARBA00022898"/>
    </source>
</evidence>
<dbReference type="InterPro" id="IPR015424">
    <property type="entry name" value="PyrdxlP-dep_Trfase"/>
</dbReference>
<dbReference type="EMBL" id="FMAF01000009">
    <property type="protein sequence ID" value="SCB36499.1"/>
    <property type="molecule type" value="Genomic_DNA"/>
</dbReference>
<dbReference type="CDD" id="cd00610">
    <property type="entry name" value="OAT_like"/>
    <property type="match status" value="1"/>
</dbReference>
<keyword evidence="2 3" id="KW-0663">Pyridoxal phosphate</keyword>
<comment type="similarity">
    <text evidence="1 3">Belongs to the class-III pyridoxal-phosphate-dependent aminotransferase family.</text>
</comment>
<dbReference type="Pfam" id="PF00202">
    <property type="entry name" value="Aminotran_3"/>
    <property type="match status" value="1"/>
</dbReference>
<organism evidence="4 5">
    <name type="scientific">Rhizobium lusitanum</name>
    <dbReference type="NCBI Taxonomy" id="293958"/>
    <lineage>
        <taxon>Bacteria</taxon>
        <taxon>Pseudomonadati</taxon>
        <taxon>Pseudomonadota</taxon>
        <taxon>Alphaproteobacteria</taxon>
        <taxon>Hyphomicrobiales</taxon>
        <taxon>Rhizobiaceae</taxon>
        <taxon>Rhizobium/Agrobacterium group</taxon>
        <taxon>Rhizobium</taxon>
    </lineage>
</organism>
<dbReference type="InterPro" id="IPR015422">
    <property type="entry name" value="PyrdxlP-dep_Trfase_small"/>
</dbReference>
<dbReference type="AlphaFoldDB" id="A0A1C3W8Y1"/>
<evidence type="ECO:0000256" key="1">
    <source>
        <dbReference type="ARBA" id="ARBA00008954"/>
    </source>
</evidence>
<dbReference type="InterPro" id="IPR005814">
    <property type="entry name" value="Aminotrans_3"/>
</dbReference>
<dbReference type="RefSeq" id="WP_037198047.1">
    <property type="nucleotide sequence ID" value="NZ_FMAF01000009.1"/>
</dbReference>
<proteinExistence type="inferred from homology"/>